<reference evidence="8 9" key="1">
    <citation type="submission" date="2019-03" db="EMBL/GenBank/DDBJ databases">
        <title>The genome sequence of a newly discovered highly antifungal drug resistant Aspergillus species, Aspergillus tanneri NIH 1004.</title>
        <authorList>
            <person name="Mounaud S."/>
            <person name="Singh I."/>
            <person name="Joardar V."/>
            <person name="Pakala S."/>
            <person name="Pakala S."/>
            <person name="Venepally P."/>
            <person name="Hoover J."/>
            <person name="Nierman W."/>
            <person name="Chung J."/>
            <person name="Losada L."/>
        </authorList>
    </citation>
    <scope>NUCLEOTIDE SEQUENCE [LARGE SCALE GENOMIC DNA]</scope>
    <source>
        <strain evidence="8 9">NIH1004</strain>
    </source>
</reference>
<keyword evidence="3 6" id="KW-1133">Transmembrane helix</keyword>
<evidence type="ECO:0000256" key="4">
    <source>
        <dbReference type="ARBA" id="ARBA00023136"/>
    </source>
</evidence>
<protein>
    <recommendedName>
        <fullName evidence="7">Rhodopsin domain-containing protein</fullName>
    </recommendedName>
</protein>
<feature type="transmembrane region" description="Helical" evidence="6">
    <location>
        <begin position="43"/>
        <end position="67"/>
    </location>
</feature>
<feature type="transmembrane region" description="Helical" evidence="6">
    <location>
        <begin position="204"/>
        <end position="226"/>
    </location>
</feature>
<comment type="caution">
    <text evidence="8">The sequence shown here is derived from an EMBL/GenBank/DDBJ whole genome shotgun (WGS) entry which is preliminary data.</text>
</comment>
<feature type="transmembrane region" description="Helical" evidence="6">
    <location>
        <begin position="246"/>
        <end position="262"/>
    </location>
</feature>
<feature type="transmembrane region" description="Helical" evidence="6">
    <location>
        <begin position="172"/>
        <end position="192"/>
    </location>
</feature>
<keyword evidence="2 6" id="KW-0812">Transmembrane</keyword>
<keyword evidence="4 6" id="KW-0472">Membrane</keyword>
<proteinExistence type="inferred from homology"/>
<evidence type="ECO:0000256" key="1">
    <source>
        <dbReference type="ARBA" id="ARBA00004141"/>
    </source>
</evidence>
<dbReference type="AlphaFoldDB" id="A0A4V3UNX0"/>
<evidence type="ECO:0000313" key="9">
    <source>
        <dbReference type="Proteomes" id="UP000308092"/>
    </source>
</evidence>
<gene>
    <name evidence="8" type="ORF">EYZ11_007696</name>
</gene>
<comment type="subcellular location">
    <subcellularLocation>
        <location evidence="1">Membrane</location>
        <topology evidence="1">Multi-pass membrane protein</topology>
    </subcellularLocation>
</comment>
<evidence type="ECO:0000256" key="6">
    <source>
        <dbReference type="SAM" id="Phobius"/>
    </source>
</evidence>
<evidence type="ECO:0000313" key="8">
    <source>
        <dbReference type="EMBL" id="THC92824.1"/>
    </source>
</evidence>
<dbReference type="InterPro" id="IPR052337">
    <property type="entry name" value="SAT4-like"/>
</dbReference>
<dbReference type="EMBL" id="SOSA01000306">
    <property type="protein sequence ID" value="THC92824.1"/>
    <property type="molecule type" value="Genomic_DNA"/>
</dbReference>
<evidence type="ECO:0000256" key="5">
    <source>
        <dbReference type="ARBA" id="ARBA00038359"/>
    </source>
</evidence>
<dbReference type="InterPro" id="IPR049326">
    <property type="entry name" value="Rhodopsin_dom_fungi"/>
</dbReference>
<dbReference type="Proteomes" id="UP000308092">
    <property type="component" value="Unassembled WGS sequence"/>
</dbReference>
<dbReference type="PANTHER" id="PTHR33048">
    <property type="entry name" value="PTH11-LIKE INTEGRAL MEMBRANE PROTEIN (AFU_ORTHOLOGUE AFUA_5G11245)"/>
    <property type="match status" value="1"/>
</dbReference>
<feature type="transmembrane region" description="Helical" evidence="6">
    <location>
        <begin position="122"/>
        <end position="145"/>
    </location>
</feature>
<sequence>MSITSRGGEMISIVSVLVGVALITVIMRVFARLKRRVGFGVDDYLCFLSMVLLIAMLIELALWVTIGGNGAHMRDLNKETLVTFSKIFLANQFTYFVLSPAIKISIICFYRRIFTMRPFQWVTFGLNTLITLWGAAIFLACALQCRPLRAYWDKSIEGHCFDSNEFFIVNQVFNVIMDFVILALPVPMIWNLQRAWQDKLALNGVFALGAFVCFASIYRIVVLFWIKPDDTTYTVYQATLWTHIEPSIGLICSCLPIVRGLFPRFKISGSRKYASAPYYINTDVSTSHFVVSSPKSPALEYYKMEDTLVSRSISDTTVPAPDINNKYLGPMDITLIQSSFKEHSTTYHQLLILHADLFGPVEALDPLKLRHPCGDPCIPKGITKI</sequence>
<feature type="transmembrane region" description="Helical" evidence="6">
    <location>
        <begin position="87"/>
        <end position="110"/>
    </location>
</feature>
<comment type="similarity">
    <text evidence="5">Belongs to the SAT4 family.</text>
</comment>
<name>A0A4V3UNX0_9EURO</name>
<evidence type="ECO:0000256" key="2">
    <source>
        <dbReference type="ARBA" id="ARBA00022692"/>
    </source>
</evidence>
<evidence type="ECO:0000259" key="7">
    <source>
        <dbReference type="Pfam" id="PF20684"/>
    </source>
</evidence>
<evidence type="ECO:0000256" key="3">
    <source>
        <dbReference type="ARBA" id="ARBA00022989"/>
    </source>
</evidence>
<organism evidence="8 9">
    <name type="scientific">Aspergillus tanneri</name>
    <dbReference type="NCBI Taxonomy" id="1220188"/>
    <lineage>
        <taxon>Eukaryota</taxon>
        <taxon>Fungi</taxon>
        <taxon>Dikarya</taxon>
        <taxon>Ascomycota</taxon>
        <taxon>Pezizomycotina</taxon>
        <taxon>Eurotiomycetes</taxon>
        <taxon>Eurotiomycetidae</taxon>
        <taxon>Eurotiales</taxon>
        <taxon>Aspergillaceae</taxon>
        <taxon>Aspergillus</taxon>
        <taxon>Aspergillus subgen. Circumdati</taxon>
    </lineage>
</organism>
<dbReference type="PANTHER" id="PTHR33048:SF163">
    <property type="entry name" value="INTEGRAL MEMBRANE PROTEIN (AFU_ORTHOLOGUE AFUA_8G05510)"/>
    <property type="match status" value="1"/>
</dbReference>
<dbReference type="Pfam" id="PF20684">
    <property type="entry name" value="Fung_rhodopsin"/>
    <property type="match status" value="1"/>
</dbReference>
<dbReference type="VEuPathDB" id="FungiDB:EYZ11_007696"/>
<keyword evidence="9" id="KW-1185">Reference proteome</keyword>
<dbReference type="GO" id="GO:0016020">
    <property type="term" value="C:membrane"/>
    <property type="evidence" value="ECO:0007669"/>
    <property type="project" value="UniProtKB-SubCell"/>
</dbReference>
<accession>A0A4V3UNX0</accession>
<feature type="domain" description="Rhodopsin" evidence="7">
    <location>
        <begin position="27"/>
        <end position="262"/>
    </location>
</feature>
<feature type="transmembrane region" description="Helical" evidence="6">
    <location>
        <begin position="12"/>
        <end position="31"/>
    </location>
</feature>
<dbReference type="STRING" id="1220188.A0A4V3UNX0"/>